<organism evidence="2 3">
    <name type="scientific">Schaedlerella arabinosiphila</name>
    <dbReference type="NCBI Taxonomy" id="2044587"/>
    <lineage>
        <taxon>Bacteria</taxon>
        <taxon>Bacillati</taxon>
        <taxon>Bacillota</taxon>
        <taxon>Clostridia</taxon>
        <taxon>Lachnospirales</taxon>
        <taxon>Lachnospiraceae</taxon>
        <taxon>Schaedlerella</taxon>
    </lineage>
</organism>
<dbReference type="SUPFAM" id="SSF53448">
    <property type="entry name" value="Nucleotide-diphospho-sugar transferases"/>
    <property type="match status" value="1"/>
</dbReference>
<accession>A0A3R8R520</accession>
<dbReference type="PANTHER" id="PTHR22916:SF3">
    <property type="entry name" value="UDP-GLCNAC:BETAGAL BETA-1,3-N-ACETYLGLUCOSAMINYLTRANSFERASE-LIKE PROTEIN 1"/>
    <property type="match status" value="1"/>
</dbReference>
<comment type="caution">
    <text evidence="2">The sequence shown here is derived from an EMBL/GenBank/DDBJ whole genome shotgun (WGS) entry which is preliminary data.</text>
</comment>
<dbReference type="EMBL" id="RHJS01000002">
    <property type="protein sequence ID" value="RRK32223.1"/>
    <property type="molecule type" value="Genomic_DNA"/>
</dbReference>
<dbReference type="PANTHER" id="PTHR22916">
    <property type="entry name" value="GLYCOSYLTRANSFERASE"/>
    <property type="match status" value="1"/>
</dbReference>
<dbReference type="AlphaFoldDB" id="A0A3R8R520"/>
<dbReference type="Proteomes" id="UP000274920">
    <property type="component" value="Unassembled WGS sequence"/>
</dbReference>
<feature type="domain" description="Glycosyltransferase 2-like" evidence="1">
    <location>
        <begin position="8"/>
        <end position="131"/>
    </location>
</feature>
<dbReference type="Pfam" id="PF00535">
    <property type="entry name" value="Glycos_transf_2"/>
    <property type="match status" value="1"/>
</dbReference>
<dbReference type="GO" id="GO:0016758">
    <property type="term" value="F:hexosyltransferase activity"/>
    <property type="evidence" value="ECO:0007669"/>
    <property type="project" value="UniProtKB-ARBA"/>
</dbReference>
<gene>
    <name evidence="2" type="ORF">EBB54_13270</name>
</gene>
<name>A0A3R8R520_9FIRM</name>
<keyword evidence="3" id="KW-1185">Reference proteome</keyword>
<keyword evidence="2" id="KW-0808">Transferase</keyword>
<sequence>MKSGKSVCIAISCYNQEKYIGQCIEHLLAQQLESNIQVKILICDDASTDRTKEIIVDVIEKKDLNGNWHIEDHSNRQNMGMPKNTKRIIRLLMDSGADYGCILEGDDYWISPFWLKKHMEPLDEEHGISMSNNYLLLYNQESNCFAVRQYPVKVQESKYILPEMQAEDNYTGNFSSNLYRISSLNEIPQSFLEQPYVDDWFVNLLMAMHGKVASIKEPISVYRIHPEGVWNGNQNVSEEGQEENTISQRIRFIHQHYPGKYIAELAAFSEHWAKIPMRGKIYYDIGTGFKEEQSLAVYIMFENKSHFTVDADLSILPKRVKALRYDPEEGYACDMWGMQAILDGIEIEMTAENGIEKNDRIVFDTKDPIFILQVPRKQMKRMGSFHVEGDIEFK</sequence>
<dbReference type="Gene3D" id="3.90.550.10">
    <property type="entry name" value="Spore Coat Polysaccharide Biosynthesis Protein SpsA, Chain A"/>
    <property type="match status" value="1"/>
</dbReference>
<protein>
    <submittedName>
        <fullName evidence="2">Glycosyltransferase</fullName>
    </submittedName>
</protein>
<reference evidence="2" key="1">
    <citation type="submission" date="2018-10" db="EMBL/GenBank/DDBJ databases">
        <title>Schaedlerella arabinophila gen. nov. sp. nov., isolated from the mouse intestinal tract and comparative analysis with the genome of the closely related altered Schaedler flora strain ASF502.</title>
        <authorList>
            <person name="Miyake S."/>
            <person name="Soh M."/>
            <person name="Seedorf H."/>
        </authorList>
    </citation>
    <scope>NUCLEOTIDE SEQUENCE [LARGE SCALE GENOMIC DNA]</scope>
    <source>
        <strain evidence="2">DSM 106076</strain>
    </source>
</reference>
<evidence type="ECO:0000313" key="2">
    <source>
        <dbReference type="EMBL" id="RRK32223.1"/>
    </source>
</evidence>
<dbReference type="RefSeq" id="WP_125127720.1">
    <property type="nucleotide sequence ID" value="NZ_RHJS01000002.1"/>
</dbReference>
<dbReference type="InterPro" id="IPR001173">
    <property type="entry name" value="Glyco_trans_2-like"/>
</dbReference>
<evidence type="ECO:0000259" key="1">
    <source>
        <dbReference type="Pfam" id="PF00535"/>
    </source>
</evidence>
<evidence type="ECO:0000313" key="3">
    <source>
        <dbReference type="Proteomes" id="UP000274920"/>
    </source>
</evidence>
<dbReference type="InterPro" id="IPR029044">
    <property type="entry name" value="Nucleotide-diphossugar_trans"/>
</dbReference>
<proteinExistence type="predicted"/>